<protein>
    <submittedName>
        <fullName evidence="7">Drug/Metabolite transporter superfamily protein</fullName>
    </submittedName>
</protein>
<sequence>MTLYNKYVFGMGFPPVFLLLGQSLLVLLAFMAMSGQSAHIESSRGSTGSKASNGRAKSSKSSSGRPGPRSTRTSRSARDDRGARGGRGGHGPTLAHSHGSARTSAPGAGTSASALASYSPPSGHSPKQNWKDAAVAVLFVGNNAFSVLALKYVSLPMFGAIRRMLVAVVLILQYMLYGRLPEPMGATLASVVLICVGALTAGMADAAYSFEGYALTGCSMVCAAGYLVALGAVGQSRPFAQLLRTNVSSCVVALTAFLVFETLVPHHMLGGRQPDVYVAAAFATDSSASLLLTVGIVVGSAAIGFLLNYSLFVTTTESSPLTATIVGNAKALLTDVLGSLLFADVTLTVRFVSGIALTLLGISIYSWGKYTASHAVTGRGSDAAAVHDPDLALAGSSDSGSCHEFDGCDSVVDLQRELRSRV</sequence>
<reference evidence="7 8" key="1">
    <citation type="submission" date="2010-05" db="EMBL/GenBank/DDBJ databases">
        <title>The Genome Sequence of Thecamonas trahens ATCC 50062.</title>
        <authorList>
            <consortium name="The Broad Institute Genome Sequencing Platform"/>
            <person name="Russ C."/>
            <person name="Cuomo C."/>
            <person name="Shea T."/>
            <person name="Young S.K."/>
            <person name="Zeng Q."/>
            <person name="Koehrsen M."/>
            <person name="Haas B."/>
            <person name="Borodovsky M."/>
            <person name="Guigo R."/>
            <person name="Alvarado L."/>
            <person name="Berlin A."/>
            <person name="Bochicchio J."/>
            <person name="Borenstein D."/>
            <person name="Chapman S."/>
            <person name="Chen Z."/>
            <person name="Freedman E."/>
            <person name="Gellesch M."/>
            <person name="Goldberg J."/>
            <person name="Griggs A."/>
            <person name="Gujja S."/>
            <person name="Heilman E."/>
            <person name="Heiman D."/>
            <person name="Hepburn T."/>
            <person name="Howarth C."/>
            <person name="Jen D."/>
            <person name="Larson L."/>
            <person name="Mehta T."/>
            <person name="Park D."/>
            <person name="Pearson M."/>
            <person name="Roberts A."/>
            <person name="Saif S."/>
            <person name="Shenoy N."/>
            <person name="Sisk P."/>
            <person name="Stolte C."/>
            <person name="Sykes S."/>
            <person name="Thomson T."/>
            <person name="Walk T."/>
            <person name="White J."/>
            <person name="Yandava C."/>
            <person name="Burger G."/>
            <person name="Gray M.W."/>
            <person name="Holland P.W.H."/>
            <person name="King N."/>
            <person name="Lang F.B.F."/>
            <person name="Roger A.J."/>
            <person name="Ruiz-Trillo I."/>
            <person name="Lander E."/>
            <person name="Nusbaum C."/>
        </authorList>
    </citation>
    <scope>NUCLEOTIDE SEQUENCE [LARGE SCALE GENOMIC DNA]</scope>
    <source>
        <strain evidence="7 8">ATCC 50062</strain>
    </source>
</reference>
<evidence type="ECO:0000256" key="3">
    <source>
        <dbReference type="ARBA" id="ARBA00022989"/>
    </source>
</evidence>
<proteinExistence type="predicted"/>
<name>A0A0L0D4R7_THETB</name>
<feature type="transmembrane region" description="Helical" evidence="6">
    <location>
        <begin position="288"/>
        <end position="309"/>
    </location>
</feature>
<feature type="region of interest" description="Disordered" evidence="5">
    <location>
        <begin position="40"/>
        <end position="123"/>
    </location>
</feature>
<keyword evidence="4 6" id="KW-0472">Membrane</keyword>
<dbReference type="eggNOG" id="KOG1444">
    <property type="taxonomic scope" value="Eukaryota"/>
</dbReference>
<dbReference type="PANTHER" id="PTHR11132">
    <property type="entry name" value="SOLUTE CARRIER FAMILY 35"/>
    <property type="match status" value="1"/>
</dbReference>
<evidence type="ECO:0000313" key="8">
    <source>
        <dbReference type="Proteomes" id="UP000054408"/>
    </source>
</evidence>
<accession>A0A0L0D4R7</accession>
<dbReference type="EMBL" id="GL349446">
    <property type="protein sequence ID" value="KNC47240.1"/>
    <property type="molecule type" value="Genomic_DNA"/>
</dbReference>
<dbReference type="AlphaFoldDB" id="A0A0L0D4R7"/>
<evidence type="ECO:0000256" key="5">
    <source>
        <dbReference type="SAM" id="MobiDB-lite"/>
    </source>
</evidence>
<feature type="compositionally biased region" description="Low complexity" evidence="5">
    <location>
        <begin position="48"/>
        <end position="74"/>
    </location>
</feature>
<feature type="transmembrane region" description="Helical" evidence="6">
    <location>
        <begin position="245"/>
        <end position="268"/>
    </location>
</feature>
<keyword evidence="3 6" id="KW-1133">Transmembrane helix</keyword>
<feature type="compositionally biased region" description="Low complexity" evidence="5">
    <location>
        <begin position="100"/>
        <end position="122"/>
    </location>
</feature>
<dbReference type="OrthoDB" id="417037at2759"/>
<evidence type="ECO:0000256" key="4">
    <source>
        <dbReference type="ARBA" id="ARBA00023136"/>
    </source>
</evidence>
<organism evidence="7 8">
    <name type="scientific">Thecamonas trahens ATCC 50062</name>
    <dbReference type="NCBI Taxonomy" id="461836"/>
    <lineage>
        <taxon>Eukaryota</taxon>
        <taxon>Apusozoa</taxon>
        <taxon>Apusomonadida</taxon>
        <taxon>Apusomonadidae</taxon>
        <taxon>Thecamonas</taxon>
    </lineage>
</organism>
<dbReference type="GeneID" id="25563253"/>
<evidence type="ECO:0000313" key="7">
    <source>
        <dbReference type="EMBL" id="KNC47240.1"/>
    </source>
</evidence>
<dbReference type="RefSeq" id="XP_013759583.1">
    <property type="nucleotide sequence ID" value="XM_013904129.1"/>
</dbReference>
<feature type="transmembrane region" description="Helical" evidence="6">
    <location>
        <begin position="12"/>
        <end position="34"/>
    </location>
</feature>
<dbReference type="InterPro" id="IPR050186">
    <property type="entry name" value="TPT_transporter"/>
</dbReference>
<dbReference type="GO" id="GO:0016020">
    <property type="term" value="C:membrane"/>
    <property type="evidence" value="ECO:0007669"/>
    <property type="project" value="UniProtKB-SubCell"/>
</dbReference>
<evidence type="ECO:0000256" key="6">
    <source>
        <dbReference type="SAM" id="Phobius"/>
    </source>
</evidence>
<feature type="transmembrane region" description="Helical" evidence="6">
    <location>
        <begin position="184"/>
        <end position="204"/>
    </location>
</feature>
<feature type="transmembrane region" description="Helical" evidence="6">
    <location>
        <begin position="210"/>
        <end position="233"/>
    </location>
</feature>
<dbReference type="Proteomes" id="UP000054408">
    <property type="component" value="Unassembled WGS sequence"/>
</dbReference>
<evidence type="ECO:0000256" key="1">
    <source>
        <dbReference type="ARBA" id="ARBA00004141"/>
    </source>
</evidence>
<feature type="transmembrane region" description="Helical" evidence="6">
    <location>
        <begin position="321"/>
        <end position="343"/>
    </location>
</feature>
<evidence type="ECO:0000256" key="2">
    <source>
        <dbReference type="ARBA" id="ARBA00022692"/>
    </source>
</evidence>
<keyword evidence="8" id="KW-1185">Reference proteome</keyword>
<gene>
    <name evidence="7" type="ORF">AMSG_03669</name>
</gene>
<feature type="transmembrane region" description="Helical" evidence="6">
    <location>
        <begin position="349"/>
        <end position="367"/>
    </location>
</feature>
<feature type="transmembrane region" description="Helical" evidence="6">
    <location>
        <begin position="133"/>
        <end position="154"/>
    </location>
</feature>
<comment type="subcellular location">
    <subcellularLocation>
        <location evidence="1">Membrane</location>
        <topology evidence="1">Multi-pass membrane protein</topology>
    </subcellularLocation>
</comment>
<keyword evidence="2 6" id="KW-0812">Transmembrane</keyword>